<dbReference type="PANTHER" id="PTHR44196:SF3">
    <property type="entry name" value="SHORT CHAIN DEHYDROGENASE FAMILY PROTEIN"/>
    <property type="match status" value="1"/>
</dbReference>
<accession>A0ABY9R937</accession>
<keyword evidence="5" id="KW-1185">Reference proteome</keyword>
<dbReference type="PANTHER" id="PTHR44196">
    <property type="entry name" value="DEHYDROGENASE/REDUCTASE SDR FAMILY MEMBER 7B"/>
    <property type="match status" value="1"/>
</dbReference>
<name>A0ABY9R937_9FLAO</name>
<dbReference type="SUPFAM" id="SSF51735">
    <property type="entry name" value="NAD(P)-binding Rossmann-fold domains"/>
    <property type="match status" value="1"/>
</dbReference>
<dbReference type="Gene3D" id="3.40.50.720">
    <property type="entry name" value="NAD(P)-binding Rossmann-like Domain"/>
    <property type="match status" value="1"/>
</dbReference>
<evidence type="ECO:0000256" key="3">
    <source>
        <dbReference type="RuleBase" id="RU000363"/>
    </source>
</evidence>
<dbReference type="PRINTS" id="PR00080">
    <property type="entry name" value="SDRFAMILY"/>
</dbReference>
<dbReference type="Pfam" id="PF00106">
    <property type="entry name" value="adh_short"/>
    <property type="match status" value="1"/>
</dbReference>
<sequence>MKKAIVIGATSGIGKALARVLAKENYSVGITGRRTHLLQELKNENPSAFFDYTIDNSDLTTVKEKLESLQQQLGEIDLIVLSAGVGFENPDFEFEKETQTIQTNVLGFTAVAEWAYSLFTKQKKGHLVVISSIAGLRGNPDATSYFASKAYQINFTEGLQKKAILSKLPITITDCRPGFVATKMALGDGIFWMASPERAAHQIYTAIKSKRKVAYITKRWYLIALLLKCAPKFLYAKYN</sequence>
<evidence type="ECO:0000256" key="1">
    <source>
        <dbReference type="ARBA" id="ARBA00006484"/>
    </source>
</evidence>
<dbReference type="EMBL" id="CP133721">
    <property type="protein sequence ID" value="WMW77184.1"/>
    <property type="molecule type" value="Genomic_DNA"/>
</dbReference>
<dbReference type="InterPro" id="IPR036291">
    <property type="entry name" value="NAD(P)-bd_dom_sf"/>
</dbReference>
<evidence type="ECO:0000256" key="2">
    <source>
        <dbReference type="ARBA" id="ARBA00023002"/>
    </source>
</evidence>
<proteinExistence type="inferred from homology"/>
<protein>
    <submittedName>
        <fullName evidence="4">SDR family NAD(P)-dependent oxidoreductase</fullName>
    </submittedName>
</protein>
<keyword evidence="2" id="KW-0560">Oxidoreductase</keyword>
<reference evidence="4" key="1">
    <citation type="submission" date="2023-09" db="EMBL/GenBank/DDBJ databases">
        <title>Flavobacterium sp. 20NA77.7 isolated from freshwater.</title>
        <authorList>
            <person name="Le V."/>
            <person name="Ko S.-R."/>
            <person name="Ahn C.-Y."/>
            <person name="Oh H.-M."/>
        </authorList>
    </citation>
    <scope>NUCLEOTIDE SEQUENCE</scope>
    <source>
        <strain evidence="4">20NA77.7</strain>
    </source>
</reference>
<gene>
    <name evidence="4" type="ORF">RF683_06705</name>
</gene>
<dbReference type="PRINTS" id="PR00081">
    <property type="entry name" value="GDHRDH"/>
</dbReference>
<organism evidence="4 5">
    <name type="scientific">Flavobacterium nakdongensis</name>
    <dbReference type="NCBI Taxonomy" id="3073563"/>
    <lineage>
        <taxon>Bacteria</taxon>
        <taxon>Pseudomonadati</taxon>
        <taxon>Bacteroidota</taxon>
        <taxon>Flavobacteriia</taxon>
        <taxon>Flavobacteriales</taxon>
        <taxon>Flavobacteriaceae</taxon>
        <taxon>Flavobacterium</taxon>
    </lineage>
</organism>
<evidence type="ECO:0000313" key="5">
    <source>
        <dbReference type="Proteomes" id="UP001180481"/>
    </source>
</evidence>
<dbReference type="RefSeq" id="WP_309531565.1">
    <property type="nucleotide sequence ID" value="NZ_CP133721.1"/>
</dbReference>
<comment type="similarity">
    <text evidence="1 3">Belongs to the short-chain dehydrogenases/reductases (SDR) family.</text>
</comment>
<dbReference type="Proteomes" id="UP001180481">
    <property type="component" value="Chromosome"/>
</dbReference>
<dbReference type="InterPro" id="IPR002347">
    <property type="entry name" value="SDR_fam"/>
</dbReference>
<evidence type="ECO:0000313" key="4">
    <source>
        <dbReference type="EMBL" id="WMW77184.1"/>
    </source>
</evidence>